<keyword evidence="5" id="KW-1185">Reference proteome</keyword>
<dbReference type="Gene3D" id="3.30.50.10">
    <property type="entry name" value="Erythroid Transcription Factor GATA-1, subunit A"/>
    <property type="match status" value="1"/>
</dbReference>
<keyword evidence="1" id="KW-0862">Zinc</keyword>
<sequence length="262" mass="27897">MPVDSNLVRYTSLAEEKQTDTVKRECFTCGCRDPPSWRKSTLSPSRIVSDRCGIYERSHKKVRPIGEVEMRAVTVAATAAKKVKGKGGQKKSAAGSGNAATGTQLRSSYAAHPMTPAGYANGHAMYSSYGQENDARRVSAVSGLPPGITDPAGYSTKATKTSKKARVSGRSVISSREKSGGSSFKTFTNCAPYSGVPRMEPYQHALVAHRSDLTSSVPLEKAHGSGRPTALHRSASAMPAAVPSNMAPWGNPYGDDDEEDEQ</sequence>
<comment type="caution">
    <text evidence="4">The sequence shown here is derived from an EMBL/GenBank/DDBJ whole genome shotgun (WGS) entry which is preliminary data.</text>
</comment>
<dbReference type="GO" id="GO:0006355">
    <property type="term" value="P:regulation of DNA-templated transcription"/>
    <property type="evidence" value="ECO:0007669"/>
    <property type="project" value="InterPro"/>
</dbReference>
<feature type="compositionally biased region" description="Low complexity" evidence="2">
    <location>
        <begin position="90"/>
        <end position="101"/>
    </location>
</feature>
<dbReference type="InterPro" id="IPR013088">
    <property type="entry name" value="Znf_NHR/GATA"/>
</dbReference>
<dbReference type="InterPro" id="IPR000679">
    <property type="entry name" value="Znf_GATA"/>
</dbReference>
<feature type="region of interest" description="Disordered" evidence="2">
    <location>
        <begin position="217"/>
        <end position="262"/>
    </location>
</feature>
<evidence type="ECO:0000259" key="3">
    <source>
        <dbReference type="PROSITE" id="PS50114"/>
    </source>
</evidence>
<accession>A0A8K0NUK5</accession>
<evidence type="ECO:0000313" key="4">
    <source>
        <dbReference type="EMBL" id="KAG7562772.1"/>
    </source>
</evidence>
<dbReference type="GO" id="GO:0043565">
    <property type="term" value="F:sequence-specific DNA binding"/>
    <property type="evidence" value="ECO:0007669"/>
    <property type="project" value="InterPro"/>
</dbReference>
<reference evidence="4" key="1">
    <citation type="submission" date="2020-04" db="EMBL/GenBank/DDBJ databases">
        <title>Analysis of mating type loci in Filobasidium floriforme.</title>
        <authorList>
            <person name="Nowrousian M."/>
        </authorList>
    </citation>
    <scope>NUCLEOTIDE SEQUENCE</scope>
    <source>
        <strain evidence="4">CBS 6242</strain>
    </source>
</reference>
<gene>
    <name evidence="4" type="ORF">FFLO_01833</name>
</gene>
<evidence type="ECO:0000256" key="1">
    <source>
        <dbReference type="PROSITE-ProRule" id="PRU00094"/>
    </source>
</evidence>
<evidence type="ECO:0000256" key="2">
    <source>
        <dbReference type="SAM" id="MobiDB-lite"/>
    </source>
</evidence>
<protein>
    <recommendedName>
        <fullName evidence="3">GATA-type domain-containing protein</fullName>
    </recommendedName>
</protein>
<dbReference type="GO" id="GO:0008270">
    <property type="term" value="F:zinc ion binding"/>
    <property type="evidence" value="ECO:0007669"/>
    <property type="project" value="UniProtKB-KW"/>
</dbReference>
<dbReference type="PROSITE" id="PS50114">
    <property type="entry name" value="GATA_ZN_FINGER_2"/>
    <property type="match status" value="1"/>
</dbReference>
<dbReference type="AlphaFoldDB" id="A0A8K0NUK5"/>
<feature type="region of interest" description="Disordered" evidence="2">
    <location>
        <begin position="80"/>
        <end position="101"/>
    </location>
</feature>
<evidence type="ECO:0000313" key="5">
    <source>
        <dbReference type="Proteomes" id="UP000812966"/>
    </source>
</evidence>
<proteinExistence type="predicted"/>
<dbReference type="EMBL" id="JABELV010000026">
    <property type="protein sequence ID" value="KAG7562772.1"/>
    <property type="molecule type" value="Genomic_DNA"/>
</dbReference>
<keyword evidence="1" id="KW-0863">Zinc-finger</keyword>
<keyword evidence="1" id="KW-0479">Metal-binding</keyword>
<dbReference type="SUPFAM" id="SSF57716">
    <property type="entry name" value="Glucocorticoid receptor-like (DNA-binding domain)"/>
    <property type="match status" value="1"/>
</dbReference>
<name>A0A8K0NUK5_9TREE</name>
<feature type="region of interest" description="Disordered" evidence="2">
    <location>
        <begin position="144"/>
        <end position="181"/>
    </location>
</feature>
<dbReference type="Proteomes" id="UP000812966">
    <property type="component" value="Unassembled WGS sequence"/>
</dbReference>
<organism evidence="4 5">
    <name type="scientific">Filobasidium floriforme</name>
    <dbReference type="NCBI Taxonomy" id="5210"/>
    <lineage>
        <taxon>Eukaryota</taxon>
        <taxon>Fungi</taxon>
        <taxon>Dikarya</taxon>
        <taxon>Basidiomycota</taxon>
        <taxon>Agaricomycotina</taxon>
        <taxon>Tremellomycetes</taxon>
        <taxon>Filobasidiales</taxon>
        <taxon>Filobasidiaceae</taxon>
        <taxon>Filobasidium</taxon>
    </lineage>
</organism>
<feature type="domain" description="GATA-type" evidence="3">
    <location>
        <begin position="20"/>
        <end position="65"/>
    </location>
</feature>